<dbReference type="Proteomes" id="UP000023435">
    <property type="component" value="Unassembled WGS sequence"/>
</dbReference>
<keyword evidence="1" id="KW-1133">Transmembrane helix</keyword>
<feature type="transmembrane region" description="Helical" evidence="1">
    <location>
        <begin position="67"/>
        <end position="89"/>
    </location>
</feature>
<evidence type="ECO:0000313" key="3">
    <source>
        <dbReference type="EMBL" id="KWS02633.1"/>
    </source>
</evidence>
<dbReference type="OrthoDB" id="529444at2"/>
<reference evidence="3 4" key="1">
    <citation type="journal article" date="2014" name="Genome Announc.">
        <title>Draft Genome Sequence of Lysobacter capsici AZ78, a Bacterium Antagonistic to Plant-Pathogenic Oomycetes.</title>
        <authorList>
            <person name="Puopolo G."/>
            <person name="Sonego P."/>
            <person name="Engelen K."/>
            <person name="Pertot I."/>
        </authorList>
    </citation>
    <scope>NUCLEOTIDE SEQUENCE [LARGE SCALE GENOMIC DNA]</scope>
    <source>
        <strain evidence="3 4">AZ78</strain>
    </source>
</reference>
<dbReference type="AlphaFoldDB" id="A0A125U0D8"/>
<feature type="domain" description="DUF5671" evidence="2">
    <location>
        <begin position="66"/>
        <end position="204"/>
    </location>
</feature>
<feature type="transmembrane region" description="Helical" evidence="1">
    <location>
        <begin position="154"/>
        <end position="175"/>
    </location>
</feature>
<feature type="transmembrane region" description="Helical" evidence="1">
    <location>
        <begin position="115"/>
        <end position="133"/>
    </location>
</feature>
<proteinExistence type="predicted"/>
<keyword evidence="4" id="KW-1185">Reference proteome</keyword>
<keyword evidence="1" id="KW-0472">Membrane</keyword>
<evidence type="ECO:0000256" key="1">
    <source>
        <dbReference type="SAM" id="Phobius"/>
    </source>
</evidence>
<gene>
    <name evidence="3" type="ORF">AZ78_0177</name>
</gene>
<comment type="caution">
    <text evidence="3">The sequence shown here is derived from an EMBL/GenBank/DDBJ whole genome shotgun (WGS) entry which is preliminary data.</text>
</comment>
<evidence type="ECO:0000259" key="2">
    <source>
        <dbReference type="Pfam" id="PF18920"/>
    </source>
</evidence>
<keyword evidence="1" id="KW-0812">Transmembrane</keyword>
<sequence>MASASLELDGFVREALLRGQSKQATAQALAAAGWSPEQTRGALDAYADVDFAVPVPKPRASLSAREAFAYLVMFSTLYFVAYHLGSLLFDLINLSWPDPAESGFQLWYRNVADSLRWSVSALVIAFPVFAFVSHRVARDVARYPIKRLSPVRRWLTYLTLFIAAAVLIGDMTSLVYNLLGGELSVRFVLKVLVVAVIAGTVFGYYLWDLRREENQA</sequence>
<organism evidence="3 4">
    <name type="scientific">Lysobacter capsici AZ78</name>
    <dbReference type="NCBI Taxonomy" id="1444315"/>
    <lineage>
        <taxon>Bacteria</taxon>
        <taxon>Pseudomonadati</taxon>
        <taxon>Pseudomonadota</taxon>
        <taxon>Gammaproteobacteria</taxon>
        <taxon>Lysobacterales</taxon>
        <taxon>Lysobacteraceae</taxon>
        <taxon>Lysobacter</taxon>
    </lineage>
</organism>
<dbReference type="InterPro" id="IPR043728">
    <property type="entry name" value="DUF5671"/>
</dbReference>
<protein>
    <recommendedName>
        <fullName evidence="2">DUF5671 domain-containing protein</fullName>
    </recommendedName>
</protein>
<dbReference type="EMBL" id="JAJA02000001">
    <property type="protein sequence ID" value="KWS02633.1"/>
    <property type="molecule type" value="Genomic_DNA"/>
</dbReference>
<accession>A0A125U0D8</accession>
<dbReference type="Pfam" id="PF18920">
    <property type="entry name" value="DUF5671"/>
    <property type="match status" value="1"/>
</dbReference>
<evidence type="ECO:0000313" key="4">
    <source>
        <dbReference type="Proteomes" id="UP000023435"/>
    </source>
</evidence>
<dbReference type="RefSeq" id="WP_036108513.1">
    <property type="nucleotide sequence ID" value="NZ_JAJA02000001.1"/>
</dbReference>
<feature type="transmembrane region" description="Helical" evidence="1">
    <location>
        <begin position="187"/>
        <end position="207"/>
    </location>
</feature>
<name>A0A125U0D8_9GAMM</name>